<sequence>MVFFVLFIRSSFLIIIPTNSESSICQVRATVLLYDDINKHWVPAGSDSPSIPLSRSIITQRPTPSEWWVVNCRSTKCQRYDQQEKEHLGREGQAIAACAPPALSSPPVPSTPLAPPPTPPPPSGLRVVSL</sequence>
<proteinExistence type="predicted"/>
<protein>
    <recommendedName>
        <fullName evidence="5">WH1 domain-containing protein</fullName>
    </recommendedName>
</protein>
<evidence type="ECO:0000313" key="3">
    <source>
        <dbReference type="Ensembl" id="ENSAPEP00000017665.1"/>
    </source>
</evidence>
<dbReference type="GeneTree" id="ENSGT00940000182231"/>
<evidence type="ECO:0000313" key="4">
    <source>
        <dbReference type="Proteomes" id="UP000265080"/>
    </source>
</evidence>
<feature type="compositionally biased region" description="Pro residues" evidence="1">
    <location>
        <begin position="103"/>
        <end position="123"/>
    </location>
</feature>
<keyword evidence="4" id="KW-1185">Reference proteome</keyword>
<name>A0A3P8SZ96_AMPPE</name>
<accession>A0A3P8SZ96</accession>
<feature type="chain" id="PRO_5017995412" description="WH1 domain-containing protein" evidence="2">
    <location>
        <begin position="21"/>
        <end position="130"/>
    </location>
</feature>
<dbReference type="STRING" id="161767.ENSAPEP00000017665"/>
<evidence type="ECO:0008006" key="5">
    <source>
        <dbReference type="Google" id="ProtNLM"/>
    </source>
</evidence>
<dbReference type="Gene3D" id="2.30.29.30">
    <property type="entry name" value="Pleckstrin-homology domain (PH domain)/Phosphotyrosine-binding domain (PTB)"/>
    <property type="match status" value="1"/>
</dbReference>
<feature type="signal peptide" evidence="2">
    <location>
        <begin position="1"/>
        <end position="20"/>
    </location>
</feature>
<reference evidence="3" key="2">
    <citation type="submission" date="2025-08" db="UniProtKB">
        <authorList>
            <consortium name="Ensembl"/>
        </authorList>
    </citation>
    <scope>IDENTIFICATION</scope>
</reference>
<organism evidence="3 4">
    <name type="scientific">Amphiprion percula</name>
    <name type="common">Orange clownfish</name>
    <name type="synonym">Lutjanus percula</name>
    <dbReference type="NCBI Taxonomy" id="161767"/>
    <lineage>
        <taxon>Eukaryota</taxon>
        <taxon>Metazoa</taxon>
        <taxon>Chordata</taxon>
        <taxon>Craniata</taxon>
        <taxon>Vertebrata</taxon>
        <taxon>Euteleostomi</taxon>
        <taxon>Actinopterygii</taxon>
        <taxon>Neopterygii</taxon>
        <taxon>Teleostei</taxon>
        <taxon>Neoteleostei</taxon>
        <taxon>Acanthomorphata</taxon>
        <taxon>Ovalentaria</taxon>
        <taxon>Pomacentridae</taxon>
        <taxon>Amphiprion</taxon>
    </lineage>
</organism>
<dbReference type="Proteomes" id="UP000265080">
    <property type="component" value="Chromosome 15"/>
</dbReference>
<evidence type="ECO:0000256" key="1">
    <source>
        <dbReference type="SAM" id="MobiDB-lite"/>
    </source>
</evidence>
<reference evidence="3" key="3">
    <citation type="submission" date="2025-09" db="UniProtKB">
        <authorList>
            <consortium name="Ensembl"/>
        </authorList>
    </citation>
    <scope>IDENTIFICATION</scope>
</reference>
<evidence type="ECO:0000256" key="2">
    <source>
        <dbReference type="SAM" id="SignalP"/>
    </source>
</evidence>
<dbReference type="AlphaFoldDB" id="A0A3P8SZ96"/>
<feature type="region of interest" description="Disordered" evidence="1">
    <location>
        <begin position="99"/>
        <end position="130"/>
    </location>
</feature>
<dbReference type="InterPro" id="IPR011993">
    <property type="entry name" value="PH-like_dom_sf"/>
</dbReference>
<dbReference type="Ensembl" id="ENSAPET00000018161.1">
    <property type="protein sequence ID" value="ENSAPEP00000017665.1"/>
    <property type="gene ID" value="ENSAPEG00000012630.1"/>
</dbReference>
<keyword evidence="2" id="KW-0732">Signal</keyword>
<reference evidence="3 4" key="1">
    <citation type="submission" date="2018-03" db="EMBL/GenBank/DDBJ databases">
        <title>Finding Nemo's genes: A chromosome-scale reference assembly of the genome of the orange clownfish Amphiprion percula.</title>
        <authorList>
            <person name="Lehmann R."/>
        </authorList>
    </citation>
    <scope>NUCLEOTIDE SEQUENCE</scope>
</reference>
<dbReference type="SUPFAM" id="SSF50729">
    <property type="entry name" value="PH domain-like"/>
    <property type="match status" value="1"/>
</dbReference>